<sequence length="187" mass="20850">METVNQDEVVVAVPVTSEENLEVNGADSLPQNELDTNPEKQEEPSETTNPEQQQKEETTTNEVANQTEESVNNTDAPAVLAENNDSPVDQEEEEEEEGENQKKDNQPQTKQEEQPSLTSEPSSKLEDPLFKKHGEPTTTVNPEPSEQAIDECHTSKRAIEEETQEKEDSHINVKRRTTVTDSVAIAL</sequence>
<feature type="compositionally biased region" description="Basic and acidic residues" evidence="1">
    <location>
        <begin position="123"/>
        <end position="135"/>
    </location>
</feature>
<feature type="compositionally biased region" description="Basic and acidic residues" evidence="1">
    <location>
        <begin position="150"/>
        <end position="171"/>
    </location>
</feature>
<dbReference type="InParanoid" id="D3BIE3"/>
<dbReference type="Proteomes" id="UP000001396">
    <property type="component" value="Unassembled WGS sequence"/>
</dbReference>
<evidence type="ECO:0000313" key="2">
    <source>
        <dbReference type="EMBL" id="EFA79043.1"/>
    </source>
</evidence>
<dbReference type="AlphaFoldDB" id="D3BIE3"/>
<feature type="compositionally biased region" description="Acidic residues" evidence="1">
    <location>
        <begin position="88"/>
        <end position="98"/>
    </location>
</feature>
<reference evidence="2 3" key="1">
    <citation type="journal article" date="2011" name="Genome Res.">
        <title>Phylogeny-wide analysis of social amoeba genomes highlights ancient origins for complex intercellular communication.</title>
        <authorList>
            <person name="Heidel A.J."/>
            <person name="Lawal H.M."/>
            <person name="Felder M."/>
            <person name="Schilde C."/>
            <person name="Helps N.R."/>
            <person name="Tunggal B."/>
            <person name="Rivero F."/>
            <person name="John U."/>
            <person name="Schleicher M."/>
            <person name="Eichinger L."/>
            <person name="Platzer M."/>
            <person name="Noegel A.A."/>
            <person name="Schaap P."/>
            <person name="Gloeckner G."/>
        </authorList>
    </citation>
    <scope>NUCLEOTIDE SEQUENCE [LARGE SCALE GENOMIC DNA]</scope>
    <source>
        <strain evidence="3">ATCC 26659 / Pp 5 / PN500</strain>
    </source>
</reference>
<feature type="compositionally biased region" description="Basic and acidic residues" evidence="1">
    <location>
        <begin position="99"/>
        <end position="113"/>
    </location>
</feature>
<dbReference type="OMA" id="ISHKEDY"/>
<protein>
    <submittedName>
        <fullName evidence="2">Uncharacterized protein</fullName>
    </submittedName>
</protein>
<feature type="region of interest" description="Disordered" evidence="1">
    <location>
        <begin position="1"/>
        <end position="174"/>
    </location>
</feature>
<feature type="compositionally biased region" description="Polar residues" evidence="1">
    <location>
        <begin position="63"/>
        <end position="75"/>
    </location>
</feature>
<evidence type="ECO:0000313" key="3">
    <source>
        <dbReference type="Proteomes" id="UP000001396"/>
    </source>
</evidence>
<comment type="caution">
    <text evidence="2">The sequence shown here is derived from an EMBL/GenBank/DDBJ whole genome shotgun (WGS) entry which is preliminary data.</text>
</comment>
<name>D3BIE3_HETP5</name>
<proteinExistence type="predicted"/>
<evidence type="ECO:0000256" key="1">
    <source>
        <dbReference type="SAM" id="MobiDB-lite"/>
    </source>
</evidence>
<keyword evidence="3" id="KW-1185">Reference proteome</keyword>
<dbReference type="GeneID" id="31363992"/>
<dbReference type="RefSeq" id="XP_020431166.1">
    <property type="nucleotide sequence ID" value="XM_020579327.1"/>
</dbReference>
<dbReference type="EMBL" id="ADBJ01000037">
    <property type="protein sequence ID" value="EFA79043.1"/>
    <property type="molecule type" value="Genomic_DNA"/>
</dbReference>
<organism evidence="2 3">
    <name type="scientific">Heterostelium pallidum (strain ATCC 26659 / Pp 5 / PN500)</name>
    <name type="common">Cellular slime mold</name>
    <name type="synonym">Polysphondylium pallidum</name>
    <dbReference type="NCBI Taxonomy" id="670386"/>
    <lineage>
        <taxon>Eukaryota</taxon>
        <taxon>Amoebozoa</taxon>
        <taxon>Evosea</taxon>
        <taxon>Eumycetozoa</taxon>
        <taxon>Dictyostelia</taxon>
        <taxon>Acytosteliales</taxon>
        <taxon>Acytosteliaceae</taxon>
        <taxon>Heterostelium</taxon>
    </lineage>
</organism>
<accession>D3BIE3</accession>
<gene>
    <name evidence="2" type="ORF">PPL_08513</name>
</gene>